<dbReference type="InterPro" id="IPR050546">
    <property type="entry name" value="Glycosyl_Hydrlase_16"/>
</dbReference>
<dbReference type="Gene3D" id="2.60.120.200">
    <property type="match status" value="1"/>
</dbReference>
<protein>
    <submittedName>
        <fullName evidence="3">Beta-1,3-endoglucanase</fullName>
    </submittedName>
</protein>
<dbReference type="PANTHER" id="PTHR10963">
    <property type="entry name" value="GLYCOSYL HYDROLASE-RELATED"/>
    <property type="match status" value="1"/>
</dbReference>
<dbReference type="EMBL" id="AZHC01000007">
    <property type="protein sequence ID" value="OAA46084.1"/>
    <property type="molecule type" value="Genomic_DNA"/>
</dbReference>
<evidence type="ECO:0000313" key="4">
    <source>
        <dbReference type="Proteomes" id="UP000243498"/>
    </source>
</evidence>
<evidence type="ECO:0000256" key="1">
    <source>
        <dbReference type="SAM" id="MobiDB-lite"/>
    </source>
</evidence>
<dbReference type="Proteomes" id="UP000243498">
    <property type="component" value="Unassembled WGS sequence"/>
</dbReference>
<feature type="compositionally biased region" description="Polar residues" evidence="1">
    <location>
        <begin position="488"/>
        <end position="499"/>
    </location>
</feature>
<dbReference type="Pfam" id="PF26113">
    <property type="entry name" value="GH16_XgeA"/>
    <property type="match status" value="1"/>
</dbReference>
<dbReference type="GO" id="GO:0009251">
    <property type="term" value="P:glucan catabolic process"/>
    <property type="evidence" value="ECO:0007669"/>
    <property type="project" value="TreeGrafter"/>
</dbReference>
<evidence type="ECO:0000256" key="2">
    <source>
        <dbReference type="SAM" id="SignalP"/>
    </source>
</evidence>
<feature type="region of interest" description="Disordered" evidence="1">
    <location>
        <begin position="552"/>
        <end position="588"/>
    </location>
</feature>
<feature type="compositionally biased region" description="Polar residues" evidence="1">
    <location>
        <begin position="556"/>
        <end position="570"/>
    </location>
</feature>
<keyword evidence="4" id="KW-1185">Reference proteome</keyword>
<evidence type="ECO:0000313" key="3">
    <source>
        <dbReference type="EMBL" id="OAA46084.1"/>
    </source>
</evidence>
<dbReference type="OrthoDB" id="192832at2759"/>
<proteinExistence type="predicted"/>
<reference evidence="3 4" key="1">
    <citation type="journal article" date="2016" name="Genome Biol. Evol.">
        <title>Divergent and convergent evolution of fungal pathogenicity.</title>
        <authorList>
            <person name="Shang Y."/>
            <person name="Xiao G."/>
            <person name="Zheng P."/>
            <person name="Cen K."/>
            <person name="Zhan S."/>
            <person name="Wang C."/>
        </authorList>
    </citation>
    <scope>NUCLEOTIDE SEQUENCE [LARGE SCALE GENOMIC DNA]</scope>
    <source>
        <strain evidence="3 4">RCEF 4871</strain>
    </source>
</reference>
<dbReference type="PANTHER" id="PTHR10963:SF24">
    <property type="entry name" value="GLYCOSIDASE C21B10.07-RELATED"/>
    <property type="match status" value="1"/>
</dbReference>
<feature type="region of interest" description="Disordered" evidence="1">
    <location>
        <begin position="488"/>
        <end position="510"/>
    </location>
</feature>
<dbReference type="SUPFAM" id="SSF49899">
    <property type="entry name" value="Concanavalin A-like lectins/glucanases"/>
    <property type="match status" value="1"/>
</dbReference>
<organism evidence="3 4">
    <name type="scientific">Metarhizium rileyi (strain RCEF 4871)</name>
    <name type="common">Nomuraea rileyi</name>
    <dbReference type="NCBI Taxonomy" id="1649241"/>
    <lineage>
        <taxon>Eukaryota</taxon>
        <taxon>Fungi</taxon>
        <taxon>Dikarya</taxon>
        <taxon>Ascomycota</taxon>
        <taxon>Pezizomycotina</taxon>
        <taxon>Sordariomycetes</taxon>
        <taxon>Hypocreomycetidae</taxon>
        <taxon>Hypocreales</taxon>
        <taxon>Clavicipitaceae</taxon>
        <taxon>Metarhizium</taxon>
    </lineage>
</organism>
<feature type="compositionally biased region" description="Polar residues" evidence="1">
    <location>
        <begin position="663"/>
        <end position="699"/>
    </location>
</feature>
<accession>A0A167G2W3</accession>
<dbReference type="InterPro" id="IPR013320">
    <property type="entry name" value="ConA-like_dom_sf"/>
</dbReference>
<feature type="chain" id="PRO_5007886590" evidence="2">
    <location>
        <begin position="22"/>
        <end position="748"/>
    </location>
</feature>
<feature type="signal peptide" evidence="2">
    <location>
        <begin position="1"/>
        <end position="21"/>
    </location>
</feature>
<dbReference type="STRING" id="1081105.A0A167G2W3"/>
<name>A0A167G2W3_METRR</name>
<dbReference type="AlphaFoldDB" id="A0A167G2W3"/>
<comment type="caution">
    <text evidence="3">The sequence shown here is derived from an EMBL/GenBank/DDBJ whole genome shotgun (WGS) entry which is preliminary data.</text>
</comment>
<keyword evidence="2" id="KW-0732">Signal</keyword>
<feature type="region of interest" description="Disordered" evidence="1">
    <location>
        <begin position="628"/>
        <end position="699"/>
    </location>
</feature>
<feature type="compositionally biased region" description="Low complexity" evidence="1">
    <location>
        <begin position="571"/>
        <end position="583"/>
    </location>
</feature>
<sequence length="748" mass="79087">MAPSLLFLGVAALALSGNTAAVQWRLDDTYDSTNFFEKFAFIEMPDTNGGYANYVNFHKAQRKGLAKVVDGDVVLKVDTDNVLPNNSTGRDSVRLESKAQLNKGLMIARFSHLPQTQCGAWPAFWTFGSNWPYEGEIDIIERWNRVDKSSSVFHMGNVTEYGECKINDEDQNGLVRSRNCDNGFEDGVTQWQGQGCAVDHLDGPQPGAGGVYALEWTEEFIKIFSWHTDRAPKNLDSGSPDTSTWGKPVHHLKKNSCNIDKIFRNQRIVFNIALCGNPVDREYTWNTAGMSCQKNMALLPTEFPQDCRAYVNKNPEHFEGVYWKIKDIRIFKQNTPKTATATIPTKNVTASAVEATATISTKKMTASAVEASATISTKNVTASAVETTATWTSSNSTTSSVSKASKATVSAVSTGSSVYSTASVASLSTRWPNSTVTASASLSASTVYATSTITDTSCKPTVTGCPSRVVTVVIPLYVTICPVSAAETKTPSPQATKTPGNVGIDNGSDKTTITTKVTSTYTITSCATTVPSCTVGNTVTKVFTTTYCPGEDTPAPTGSNNGENGDNAPQSGNAGKSSNGANGDDSDKPAITIQITETSTFTSCHPTVSKCSTGKVITKVITKTIYSSKVKGKEAPATSLSAPMEGLPSPSSFPSPKTAVPGGQTNVPQLPQPNGASNGAPNGISNDTSTIQPRPSNSQVCVGTTCRTPNVDNGCTGPKCPPVVVSGAAKQGLSALLVALSAITAMML</sequence>
<gene>
    <name evidence="3" type="ORF">NOR_02837</name>
</gene>
<dbReference type="OMA" id="FYMGVDY"/>